<dbReference type="InterPro" id="IPR003594">
    <property type="entry name" value="HATPase_dom"/>
</dbReference>
<dbReference type="EMBL" id="CP102774">
    <property type="protein sequence ID" value="UZF85669.1"/>
    <property type="molecule type" value="Genomic_DNA"/>
</dbReference>
<dbReference type="SUPFAM" id="SSF55874">
    <property type="entry name" value="ATPase domain of HSP90 chaperone/DNA topoisomerase II/histidine kinase"/>
    <property type="match status" value="1"/>
</dbReference>
<evidence type="ECO:0000256" key="10">
    <source>
        <dbReference type="ARBA" id="ARBA00022777"/>
    </source>
</evidence>
<keyword evidence="5" id="KW-0997">Cell inner membrane</keyword>
<keyword evidence="14 15" id="KW-0472">Membrane</keyword>
<keyword evidence="12 15" id="KW-1133">Transmembrane helix</keyword>
<dbReference type="PANTHER" id="PTHR44936">
    <property type="entry name" value="SENSOR PROTEIN CREC"/>
    <property type="match status" value="1"/>
</dbReference>
<evidence type="ECO:0000256" key="4">
    <source>
        <dbReference type="ARBA" id="ARBA00022475"/>
    </source>
</evidence>
<keyword evidence="6" id="KW-0597">Phosphoprotein</keyword>
<dbReference type="CDD" id="cd00082">
    <property type="entry name" value="HisKA"/>
    <property type="match status" value="1"/>
</dbReference>
<evidence type="ECO:0000256" key="8">
    <source>
        <dbReference type="ARBA" id="ARBA00022692"/>
    </source>
</evidence>
<comment type="subcellular location">
    <subcellularLocation>
        <location evidence="2">Cell inner membrane</location>
        <topology evidence="2">Multi-pass membrane protein</topology>
    </subcellularLocation>
</comment>
<comment type="catalytic activity">
    <reaction evidence="1">
        <text>ATP + protein L-histidine = ADP + protein N-phospho-L-histidine.</text>
        <dbReference type="EC" id="2.7.13.3"/>
    </reaction>
</comment>
<evidence type="ECO:0000256" key="3">
    <source>
        <dbReference type="ARBA" id="ARBA00012438"/>
    </source>
</evidence>
<evidence type="ECO:0000256" key="9">
    <source>
        <dbReference type="ARBA" id="ARBA00022741"/>
    </source>
</evidence>
<dbReference type="PROSITE" id="PS50109">
    <property type="entry name" value="HIS_KIN"/>
    <property type="match status" value="1"/>
</dbReference>
<dbReference type="Gene3D" id="3.30.565.10">
    <property type="entry name" value="Histidine kinase-like ATPase, C-terminal domain"/>
    <property type="match status" value="1"/>
</dbReference>
<evidence type="ECO:0000313" key="18">
    <source>
        <dbReference type="EMBL" id="UZF85669.1"/>
    </source>
</evidence>
<feature type="domain" description="Histidine kinase" evidence="16">
    <location>
        <begin position="254"/>
        <end position="453"/>
    </location>
</feature>
<protein>
    <recommendedName>
        <fullName evidence="3">histidine kinase</fullName>
        <ecNumber evidence="3">2.7.13.3</ecNumber>
    </recommendedName>
</protein>
<dbReference type="Pfam" id="PF02518">
    <property type="entry name" value="HATPase_c"/>
    <property type="match status" value="1"/>
</dbReference>
<evidence type="ECO:0000256" key="12">
    <source>
        <dbReference type="ARBA" id="ARBA00022989"/>
    </source>
</evidence>
<dbReference type="InterPro" id="IPR050980">
    <property type="entry name" value="2C_sensor_his_kinase"/>
</dbReference>
<organism evidence="18">
    <name type="scientific">Bosea sp. NBC_00436</name>
    <dbReference type="NCBI Taxonomy" id="2969620"/>
    <lineage>
        <taxon>Bacteria</taxon>
        <taxon>Pseudomonadati</taxon>
        <taxon>Pseudomonadota</taxon>
        <taxon>Alphaproteobacteria</taxon>
        <taxon>Hyphomicrobiales</taxon>
        <taxon>Boseaceae</taxon>
        <taxon>Bosea</taxon>
    </lineage>
</organism>
<evidence type="ECO:0000256" key="6">
    <source>
        <dbReference type="ARBA" id="ARBA00022553"/>
    </source>
</evidence>
<reference evidence="18" key="1">
    <citation type="submission" date="2022-08" db="EMBL/GenBank/DDBJ databases">
        <title>Complete Genome Sequences of 2 Bosea sp. soil isolates.</title>
        <authorList>
            <person name="Alvarez Arevalo M."/>
            <person name="Sterndorff E.B."/>
            <person name="Faurdal D."/>
            <person name="Joergensen T.S."/>
            <person name="Weber T."/>
        </authorList>
    </citation>
    <scope>NUCLEOTIDE SEQUENCE</scope>
    <source>
        <strain evidence="18">NBC_00436</strain>
    </source>
</reference>
<feature type="domain" description="HAMP" evidence="17">
    <location>
        <begin position="194"/>
        <end position="246"/>
    </location>
</feature>
<dbReference type="GO" id="GO:0005524">
    <property type="term" value="F:ATP binding"/>
    <property type="evidence" value="ECO:0007669"/>
    <property type="project" value="UniProtKB-KW"/>
</dbReference>
<evidence type="ECO:0000256" key="7">
    <source>
        <dbReference type="ARBA" id="ARBA00022679"/>
    </source>
</evidence>
<dbReference type="InterPro" id="IPR005467">
    <property type="entry name" value="His_kinase_dom"/>
</dbReference>
<evidence type="ECO:0000256" key="13">
    <source>
        <dbReference type="ARBA" id="ARBA00023012"/>
    </source>
</evidence>
<dbReference type="PANTHER" id="PTHR44936:SF5">
    <property type="entry name" value="SENSOR HISTIDINE KINASE ENVZ"/>
    <property type="match status" value="1"/>
</dbReference>
<dbReference type="EC" id="2.7.13.3" evidence="3"/>
<keyword evidence="11 18" id="KW-0067">ATP-binding</keyword>
<keyword evidence="13" id="KW-0902">Two-component regulatory system</keyword>
<evidence type="ECO:0000256" key="1">
    <source>
        <dbReference type="ARBA" id="ARBA00000085"/>
    </source>
</evidence>
<proteinExistence type="predicted"/>
<keyword evidence="8 15" id="KW-0812">Transmembrane</keyword>
<keyword evidence="4" id="KW-1003">Cell membrane</keyword>
<dbReference type="InterPro" id="IPR004358">
    <property type="entry name" value="Sig_transdc_His_kin-like_C"/>
</dbReference>
<evidence type="ECO:0000259" key="17">
    <source>
        <dbReference type="PROSITE" id="PS50885"/>
    </source>
</evidence>
<dbReference type="PRINTS" id="PR00344">
    <property type="entry name" value="BCTRLSENSOR"/>
</dbReference>
<evidence type="ECO:0000256" key="15">
    <source>
        <dbReference type="SAM" id="Phobius"/>
    </source>
</evidence>
<dbReference type="AlphaFoldDB" id="A0A9E7ZKR0"/>
<dbReference type="GO" id="GO:0005886">
    <property type="term" value="C:plasma membrane"/>
    <property type="evidence" value="ECO:0007669"/>
    <property type="project" value="UniProtKB-SubCell"/>
</dbReference>
<sequence length="463" mass="50171">MTRLLGRFWPDTVASRAILILVAALLAFHLLGYWAFRVGGESFASAGRDGSLAERIVSIKRAIASLPAGEERDRVAHDLSSASLEVHWSRLSLVFGSAPATERTRAMTARLREFAPDLAAESFRVGLADDGTPATGAANADRHMMLVSIRLDDGSWVNFSSSTLGAAQHPDWSLTAIMICFAVGIVVVALLLLRWATRPLRDLALAAERFSLDQAPQSLPEDGPAEVRRAARAFNTMRERIQRLVAERMQAMAAVSHDLRTPITRLRLRSELLDDDATRRLIDADLGEMEEMIDSTLEYLRGGVSSEALRPIDLASVIETIVDEHLDQGHKISLSGLNAAPILGRVLPLKRAFSNIIGNAVKYGASAGIAITEADGHVVVVVEDKGSGIPPAEMERVFHPFVRLEESRGRETGGSGLGLTIAQAVAQSHEGAITLENRSEGGLRVTVSLPRLDRPTRNDAPRL</sequence>
<dbReference type="Pfam" id="PF00672">
    <property type="entry name" value="HAMP"/>
    <property type="match status" value="1"/>
</dbReference>
<keyword evidence="10" id="KW-0418">Kinase</keyword>
<dbReference type="SUPFAM" id="SSF158472">
    <property type="entry name" value="HAMP domain-like"/>
    <property type="match status" value="1"/>
</dbReference>
<evidence type="ECO:0000259" key="16">
    <source>
        <dbReference type="PROSITE" id="PS50109"/>
    </source>
</evidence>
<dbReference type="SMART" id="SM00387">
    <property type="entry name" value="HATPase_c"/>
    <property type="match status" value="1"/>
</dbReference>
<evidence type="ECO:0000256" key="14">
    <source>
        <dbReference type="ARBA" id="ARBA00023136"/>
    </source>
</evidence>
<feature type="transmembrane region" description="Helical" evidence="15">
    <location>
        <begin position="172"/>
        <end position="193"/>
    </location>
</feature>
<dbReference type="Gene3D" id="1.10.287.130">
    <property type="match status" value="1"/>
</dbReference>
<dbReference type="GO" id="GO:0000155">
    <property type="term" value="F:phosphorelay sensor kinase activity"/>
    <property type="evidence" value="ECO:0007669"/>
    <property type="project" value="InterPro"/>
</dbReference>
<dbReference type="PROSITE" id="PS50885">
    <property type="entry name" value="HAMP"/>
    <property type="match status" value="1"/>
</dbReference>
<keyword evidence="7" id="KW-0808">Transferase</keyword>
<dbReference type="Pfam" id="PF00512">
    <property type="entry name" value="HisKA"/>
    <property type="match status" value="1"/>
</dbReference>
<keyword evidence="9" id="KW-0547">Nucleotide-binding</keyword>
<dbReference type="SMART" id="SM00304">
    <property type="entry name" value="HAMP"/>
    <property type="match status" value="1"/>
</dbReference>
<dbReference type="InterPro" id="IPR036097">
    <property type="entry name" value="HisK_dim/P_sf"/>
</dbReference>
<dbReference type="SUPFAM" id="SSF47384">
    <property type="entry name" value="Homodimeric domain of signal transducing histidine kinase"/>
    <property type="match status" value="1"/>
</dbReference>
<name>A0A9E7ZKR0_9HYPH</name>
<evidence type="ECO:0000256" key="2">
    <source>
        <dbReference type="ARBA" id="ARBA00004429"/>
    </source>
</evidence>
<evidence type="ECO:0000256" key="11">
    <source>
        <dbReference type="ARBA" id="ARBA00022840"/>
    </source>
</evidence>
<accession>A0A9E7ZKR0</accession>
<dbReference type="CDD" id="cd06225">
    <property type="entry name" value="HAMP"/>
    <property type="match status" value="1"/>
</dbReference>
<dbReference type="InterPro" id="IPR003661">
    <property type="entry name" value="HisK_dim/P_dom"/>
</dbReference>
<dbReference type="InterPro" id="IPR003660">
    <property type="entry name" value="HAMP_dom"/>
</dbReference>
<gene>
    <name evidence="18" type="ORF">NWE54_17810</name>
</gene>
<dbReference type="SMART" id="SM00388">
    <property type="entry name" value="HisKA"/>
    <property type="match status" value="1"/>
</dbReference>
<evidence type="ECO:0000256" key="5">
    <source>
        <dbReference type="ARBA" id="ARBA00022519"/>
    </source>
</evidence>
<dbReference type="InterPro" id="IPR036890">
    <property type="entry name" value="HATPase_C_sf"/>
</dbReference>
<feature type="transmembrane region" description="Helical" evidence="15">
    <location>
        <begin position="12"/>
        <end position="36"/>
    </location>
</feature>